<keyword evidence="2" id="KW-0813">Transport</keyword>
<evidence type="ECO:0000313" key="11">
    <source>
        <dbReference type="Proteomes" id="UP000580910"/>
    </source>
</evidence>
<dbReference type="AlphaFoldDB" id="A0A7W3J281"/>
<accession>A0A7W3J281</accession>
<feature type="transmembrane region" description="Helical" evidence="9">
    <location>
        <begin position="195"/>
        <end position="216"/>
    </location>
</feature>
<dbReference type="GO" id="GO:0022857">
    <property type="term" value="F:transmembrane transporter activity"/>
    <property type="evidence" value="ECO:0007669"/>
    <property type="project" value="InterPro"/>
</dbReference>
<feature type="transmembrane region" description="Helical" evidence="9">
    <location>
        <begin position="126"/>
        <end position="149"/>
    </location>
</feature>
<comment type="caution">
    <text evidence="10">The sequence shown here is derived from an EMBL/GenBank/DDBJ whole genome shotgun (WGS) entry which is preliminary data.</text>
</comment>
<feature type="transmembrane region" description="Helical" evidence="9">
    <location>
        <begin position="330"/>
        <end position="347"/>
    </location>
</feature>
<proteinExistence type="predicted"/>
<gene>
    <name evidence="10" type="ORF">FB382_003136</name>
</gene>
<evidence type="ECO:0000256" key="7">
    <source>
        <dbReference type="ARBA" id="ARBA00023136"/>
    </source>
</evidence>
<organism evidence="10 11">
    <name type="scientific">Nocardioides ginsengisegetis</name>
    <dbReference type="NCBI Taxonomy" id="661491"/>
    <lineage>
        <taxon>Bacteria</taxon>
        <taxon>Bacillati</taxon>
        <taxon>Actinomycetota</taxon>
        <taxon>Actinomycetes</taxon>
        <taxon>Propionibacteriales</taxon>
        <taxon>Nocardioidaceae</taxon>
        <taxon>Nocardioides</taxon>
    </lineage>
</organism>
<dbReference type="EMBL" id="JACGXA010000001">
    <property type="protein sequence ID" value="MBA8804845.1"/>
    <property type="molecule type" value="Genomic_DNA"/>
</dbReference>
<reference evidence="10 11" key="1">
    <citation type="submission" date="2020-07" db="EMBL/GenBank/DDBJ databases">
        <title>Sequencing the genomes of 1000 actinobacteria strains.</title>
        <authorList>
            <person name="Klenk H.-P."/>
        </authorList>
    </citation>
    <scope>NUCLEOTIDE SEQUENCE [LARGE SCALE GENOMIC DNA]</scope>
    <source>
        <strain evidence="10 11">DSM 21349</strain>
    </source>
</reference>
<feature type="region of interest" description="Disordered" evidence="8">
    <location>
        <begin position="1"/>
        <end position="28"/>
    </location>
</feature>
<dbReference type="Proteomes" id="UP000580910">
    <property type="component" value="Unassembled WGS sequence"/>
</dbReference>
<feature type="transmembrane region" description="Helical" evidence="9">
    <location>
        <begin position="278"/>
        <end position="294"/>
    </location>
</feature>
<keyword evidence="6 9" id="KW-1133">Transmembrane helix</keyword>
<feature type="transmembrane region" description="Helical" evidence="9">
    <location>
        <begin position="45"/>
        <end position="62"/>
    </location>
</feature>
<evidence type="ECO:0000256" key="2">
    <source>
        <dbReference type="ARBA" id="ARBA00022448"/>
    </source>
</evidence>
<dbReference type="GO" id="GO:0005886">
    <property type="term" value="C:plasma membrane"/>
    <property type="evidence" value="ECO:0007669"/>
    <property type="project" value="UniProtKB-SubCell"/>
</dbReference>
<evidence type="ECO:0000256" key="9">
    <source>
        <dbReference type="SAM" id="Phobius"/>
    </source>
</evidence>
<keyword evidence="3" id="KW-1003">Cell membrane</keyword>
<dbReference type="InterPro" id="IPR001851">
    <property type="entry name" value="ABC_transp_permease"/>
</dbReference>
<evidence type="ECO:0000256" key="6">
    <source>
        <dbReference type="ARBA" id="ARBA00022989"/>
    </source>
</evidence>
<evidence type="ECO:0000313" key="10">
    <source>
        <dbReference type="EMBL" id="MBA8804845.1"/>
    </source>
</evidence>
<dbReference type="Pfam" id="PF02653">
    <property type="entry name" value="BPD_transp_2"/>
    <property type="match status" value="1"/>
</dbReference>
<evidence type="ECO:0000256" key="3">
    <source>
        <dbReference type="ARBA" id="ARBA00022475"/>
    </source>
</evidence>
<dbReference type="PANTHER" id="PTHR32196">
    <property type="entry name" value="ABC TRANSPORTER PERMEASE PROTEIN YPHD-RELATED-RELATED"/>
    <property type="match status" value="1"/>
</dbReference>
<keyword evidence="11" id="KW-1185">Reference proteome</keyword>
<feature type="transmembrane region" description="Helical" evidence="9">
    <location>
        <begin position="74"/>
        <end position="95"/>
    </location>
</feature>
<evidence type="ECO:0000256" key="8">
    <source>
        <dbReference type="SAM" id="MobiDB-lite"/>
    </source>
</evidence>
<evidence type="ECO:0000256" key="1">
    <source>
        <dbReference type="ARBA" id="ARBA00004651"/>
    </source>
</evidence>
<dbReference type="PANTHER" id="PTHR32196:SF21">
    <property type="entry name" value="ABC TRANSPORTER PERMEASE PROTEIN YPHD-RELATED"/>
    <property type="match status" value="1"/>
</dbReference>
<keyword evidence="5 9" id="KW-0812">Transmembrane</keyword>
<feature type="transmembrane region" description="Helical" evidence="9">
    <location>
        <begin position="102"/>
        <end position="120"/>
    </location>
</feature>
<comment type="subcellular location">
    <subcellularLocation>
        <location evidence="1">Cell membrane</location>
        <topology evidence="1">Multi-pass membrane protein</topology>
    </subcellularLocation>
</comment>
<feature type="transmembrane region" description="Helical" evidence="9">
    <location>
        <begin position="245"/>
        <end position="266"/>
    </location>
</feature>
<name>A0A7W3J281_9ACTN</name>
<evidence type="ECO:0000256" key="5">
    <source>
        <dbReference type="ARBA" id="ARBA00022692"/>
    </source>
</evidence>
<protein>
    <submittedName>
        <fullName evidence="10">Ribose transport system permease protein</fullName>
    </submittedName>
</protein>
<feature type="compositionally biased region" description="Low complexity" evidence="8">
    <location>
        <begin position="8"/>
        <end position="26"/>
    </location>
</feature>
<evidence type="ECO:0000256" key="4">
    <source>
        <dbReference type="ARBA" id="ARBA00022519"/>
    </source>
</evidence>
<feature type="transmembrane region" description="Helical" evidence="9">
    <location>
        <begin position="301"/>
        <end position="324"/>
    </location>
</feature>
<keyword evidence="7 9" id="KW-0472">Membrane</keyword>
<feature type="transmembrane region" description="Helical" evidence="9">
    <location>
        <begin position="156"/>
        <end position="183"/>
    </location>
</feature>
<dbReference type="CDD" id="cd06579">
    <property type="entry name" value="TM_PBP1_transp_AraH_like"/>
    <property type="match status" value="1"/>
</dbReference>
<sequence>MMIESTEAAAAPSRPASSPGAAGRPAQDAPAPTWRAQLLSLLEKYALVFLFALMCVFFSVYQPTSDTFPSAANIRNILGNEPVVAIIALASILPLTCGQFDLSVGAIAGLSSIVAASAAAEHDVPVVLAVALGIFSGCGVGLFNGVLVARLGVNALVATLGTATLVSGLVSLYTANLVISIGIPESITALGSGTWLGLPRTVYTLAVIAVGVWYLLTQTPYGRQLTAVGVSPGSARLVGLRVDRYVLSSFVLSGGLSGVAGVLLLARAGTANPSVGPGYTLAALSAAFLGATAIKPGTFNVLGTLLGVLFVAVSVNGLVLAGTADWVQPTFNGAALIVAVALSTSIARRRAGR</sequence>
<keyword evidence="4" id="KW-0997">Cell inner membrane</keyword>
<dbReference type="RefSeq" id="WP_182540672.1">
    <property type="nucleotide sequence ID" value="NZ_JACGXA010000001.1"/>
</dbReference>